<dbReference type="OrthoDB" id="9783944at2"/>
<dbReference type="SMART" id="SM00198">
    <property type="entry name" value="SCP"/>
    <property type="match status" value="1"/>
</dbReference>
<dbReference type="RefSeq" id="WP_142525358.1">
    <property type="nucleotide sequence ID" value="NZ_CABFUZ020000135.1"/>
</dbReference>
<dbReference type="PANTHER" id="PTHR31157">
    <property type="entry name" value="SCP DOMAIN-CONTAINING PROTEIN"/>
    <property type="match status" value="1"/>
</dbReference>
<evidence type="ECO:0000256" key="1">
    <source>
        <dbReference type="SAM" id="SignalP"/>
    </source>
</evidence>
<dbReference type="InterPro" id="IPR035940">
    <property type="entry name" value="CAP_sf"/>
</dbReference>
<evidence type="ECO:0000259" key="2">
    <source>
        <dbReference type="SMART" id="SM00198"/>
    </source>
</evidence>
<dbReference type="Gene3D" id="3.40.33.10">
    <property type="entry name" value="CAP"/>
    <property type="match status" value="1"/>
</dbReference>
<sequence>MATSPSLLRLLPLSAASLLVLFPSRAPAEPSPSDLPAFRAAMLAEINRFRSDHDLPPLKADPRLETASQEWAERIAADRRLQHRSDASLSSLLDTGGWETINENLYYASRSPDPAKVLADWKRSPFHRKNLLNPAIRFAGIGRALTSDGAAYVVFNGAGGKRSKNWKELWESLPFGHRSP</sequence>
<evidence type="ECO:0000313" key="4">
    <source>
        <dbReference type="Proteomes" id="UP000381693"/>
    </source>
</evidence>
<dbReference type="EMBL" id="CABFUZ020000135">
    <property type="protein sequence ID" value="VVM06925.1"/>
    <property type="molecule type" value="Genomic_DNA"/>
</dbReference>
<feature type="chain" id="PRO_5022754724" description="SCP domain-containing protein" evidence="1">
    <location>
        <begin position="29"/>
        <end position="180"/>
    </location>
</feature>
<organism evidence="3 4">
    <name type="scientific">Methylacidimicrobium cyclopophantes</name>
    <dbReference type="NCBI Taxonomy" id="1041766"/>
    <lineage>
        <taxon>Bacteria</taxon>
        <taxon>Pseudomonadati</taxon>
        <taxon>Verrucomicrobiota</taxon>
        <taxon>Methylacidimicrobium</taxon>
    </lineage>
</organism>
<dbReference type="Pfam" id="PF00188">
    <property type="entry name" value="CAP"/>
    <property type="match status" value="1"/>
</dbReference>
<reference evidence="3" key="1">
    <citation type="submission" date="2019-09" db="EMBL/GenBank/DDBJ databases">
        <authorList>
            <person name="Cremers G."/>
        </authorList>
    </citation>
    <scope>NUCLEOTIDE SEQUENCE [LARGE SCALE GENOMIC DNA]</scope>
    <source>
        <strain evidence="3">3B</strain>
    </source>
</reference>
<keyword evidence="4" id="KW-1185">Reference proteome</keyword>
<protein>
    <recommendedName>
        <fullName evidence="2">SCP domain-containing protein</fullName>
    </recommendedName>
</protein>
<feature type="domain" description="SCP" evidence="2">
    <location>
        <begin position="37"/>
        <end position="164"/>
    </location>
</feature>
<dbReference type="SUPFAM" id="SSF55797">
    <property type="entry name" value="PR-1-like"/>
    <property type="match status" value="1"/>
</dbReference>
<evidence type="ECO:0000313" key="3">
    <source>
        <dbReference type="EMBL" id="VVM06925.1"/>
    </source>
</evidence>
<keyword evidence="1" id="KW-0732">Signal</keyword>
<dbReference type="Proteomes" id="UP000381693">
    <property type="component" value="Unassembled WGS sequence"/>
</dbReference>
<proteinExistence type="predicted"/>
<dbReference type="InterPro" id="IPR014044">
    <property type="entry name" value="CAP_dom"/>
</dbReference>
<accession>A0A5E6MBW4</accession>
<dbReference type="AlphaFoldDB" id="A0A5E6MBW4"/>
<gene>
    <name evidence="3" type="ORF">MAMC_01349</name>
</gene>
<name>A0A5E6MBW4_9BACT</name>
<comment type="caution">
    <text evidence="3">The sequence shown here is derived from an EMBL/GenBank/DDBJ whole genome shotgun (WGS) entry which is preliminary data.</text>
</comment>
<dbReference type="CDD" id="cd05379">
    <property type="entry name" value="CAP_bacterial"/>
    <property type="match status" value="1"/>
</dbReference>
<feature type="signal peptide" evidence="1">
    <location>
        <begin position="1"/>
        <end position="28"/>
    </location>
</feature>
<dbReference type="PANTHER" id="PTHR31157:SF1">
    <property type="entry name" value="SCP DOMAIN-CONTAINING PROTEIN"/>
    <property type="match status" value="1"/>
</dbReference>